<dbReference type="InterPro" id="IPR003423">
    <property type="entry name" value="OMP_efflux"/>
</dbReference>
<dbReference type="PANTHER" id="PTHR30203">
    <property type="entry name" value="OUTER MEMBRANE CATION EFFLUX PROTEIN"/>
    <property type="match status" value="1"/>
</dbReference>
<accession>A0ABP1C611</accession>
<dbReference type="RefSeq" id="WP_348759197.1">
    <property type="nucleotide sequence ID" value="NZ_OZ026884.1"/>
</dbReference>
<name>A0ABP1C611_9GAMM</name>
<dbReference type="SUPFAM" id="SSF56954">
    <property type="entry name" value="Outer membrane efflux proteins (OEP)"/>
    <property type="match status" value="1"/>
</dbReference>
<evidence type="ECO:0000313" key="3">
    <source>
        <dbReference type="Proteomes" id="UP001497493"/>
    </source>
</evidence>
<dbReference type="Pfam" id="PF02321">
    <property type="entry name" value="OEP"/>
    <property type="match status" value="2"/>
</dbReference>
<comment type="similarity">
    <text evidence="1">Belongs to the outer membrane factor (OMF) (TC 1.B.17) family.</text>
</comment>
<dbReference type="PROSITE" id="PS51257">
    <property type="entry name" value="PROKAR_LIPOPROTEIN"/>
    <property type="match status" value="1"/>
</dbReference>
<evidence type="ECO:0000256" key="1">
    <source>
        <dbReference type="ARBA" id="ARBA00007613"/>
    </source>
</evidence>
<dbReference type="InterPro" id="IPR010131">
    <property type="entry name" value="MdtP/NodT-like"/>
</dbReference>
<evidence type="ECO:0000313" key="2">
    <source>
        <dbReference type="EMBL" id="CAL1239654.1"/>
    </source>
</evidence>
<dbReference type="PANTHER" id="PTHR30203:SF24">
    <property type="entry name" value="BLR4935 PROTEIN"/>
    <property type="match status" value="1"/>
</dbReference>
<protein>
    <submittedName>
        <fullName evidence="2">Heavy metal RND efflux outer membrane protein, CzcC family</fullName>
    </submittedName>
</protein>
<organism evidence="2 3">
    <name type="scientific">Candidatus Methylocalor cossyra</name>
    <dbReference type="NCBI Taxonomy" id="3108543"/>
    <lineage>
        <taxon>Bacteria</taxon>
        <taxon>Pseudomonadati</taxon>
        <taxon>Pseudomonadota</taxon>
        <taxon>Gammaproteobacteria</taxon>
        <taxon>Methylococcales</taxon>
        <taxon>Methylococcaceae</taxon>
        <taxon>Candidatus Methylocalor</taxon>
    </lineage>
</organism>
<gene>
    <name evidence="2" type="ORF">MECH1_V1_0878</name>
</gene>
<proteinExistence type="inferred from homology"/>
<dbReference type="EMBL" id="OZ026884">
    <property type="protein sequence ID" value="CAL1239654.1"/>
    <property type="molecule type" value="Genomic_DNA"/>
</dbReference>
<keyword evidence="3" id="KW-1185">Reference proteome</keyword>
<reference evidence="2 3" key="1">
    <citation type="submission" date="2024-04" db="EMBL/GenBank/DDBJ databases">
        <authorList>
            <person name="Cremers G."/>
        </authorList>
    </citation>
    <scope>NUCLEOTIDE SEQUENCE [LARGE SCALE GENOMIC DNA]</scope>
    <source>
        <strain evidence="2">MeCH1-AG</strain>
    </source>
</reference>
<sequence>MQPRDLIRLRWGLIGTLTLLTGCAVPAYQPPPLPMFVPSAPGGTGGPQSAPTTAGAAREFTLDGAIRTALEADPQIRAGFEAVRQAEADLVTAGLLPNPELNTDLLMMPWGRSFRPNKQGGPTQTDLFVGFPIDWFLFGKRAAAIVAAQKGVDVATAQFAELVRQRISGTIAAFYDVLEAQAQLELAREDLANLMEVERITAKRVELGGVGTVELDRVRVSIYSSRREVRTRETLLAGALSRLRSFLGFADSVPLVVRGDLGVAKPAPPLSADQAFALAEQNRPDLIALKRQIALAAAGLELEQRRAYPEIKPAFGYTRQFQKEIAQPDADSWNVAMQMTLPMFDRNQGNIAKAQSLKTQAELNLNAQLVSLRAEVDQAVQAFQAARDALTIDDPGQLEAARTVRDKIRAAYELGGKSLFEVLDAQRAYRETYRLHIASRSGYWHSLHALNAAIGKQVLR</sequence>
<dbReference type="Gene3D" id="1.20.1600.10">
    <property type="entry name" value="Outer membrane efflux proteins (OEP)"/>
    <property type="match status" value="1"/>
</dbReference>
<dbReference type="Proteomes" id="UP001497493">
    <property type="component" value="Chromosome"/>
</dbReference>